<gene>
    <name evidence="3" type="ORF">UFOPK1421_00777</name>
</gene>
<dbReference type="EMBL" id="CAEZSL010000072">
    <property type="protein sequence ID" value="CAB4543286.1"/>
    <property type="molecule type" value="Genomic_DNA"/>
</dbReference>
<organism evidence="3">
    <name type="scientific">freshwater metagenome</name>
    <dbReference type="NCBI Taxonomy" id="449393"/>
    <lineage>
        <taxon>unclassified sequences</taxon>
        <taxon>metagenomes</taxon>
        <taxon>ecological metagenomes</taxon>
    </lineage>
</organism>
<dbReference type="InterPro" id="IPR019951">
    <property type="entry name" value="F420_OxRdatse_Rv3520c_pred"/>
</dbReference>
<sequence length="351" mass="37973">MKLSMMLNYAGGFHAAVDTVVEYEKAGLDTVWIAEAYSADAISQVGYLAAKTSKVEIGTGILNVYSRTPALMAMTAAGCDYVSNGRFILGLGASGPQVVEGFHGVPYVKPMMRIKEYIQACRMIWAREEPFHMDGETVKVPLPAGQGTGLGRALKIIKPGQAIRKDIPIWWASLMGLSVSATAEVADGWMPIFFDPDKYQQVWGADLKKGLAKRDPSLPRLEISAGGMLAIDESLTGDAQKKILDYSRPNAALYIGGMGARDKNFYNTICKKYGYEKEAIEIQDLYLSGKKEEAAAAVPGEMLANSNLVGPKSFIKERIASFKEAGVTMLSINPVGPNAIANIETLKEMIG</sequence>
<dbReference type="PANTHER" id="PTHR43244">
    <property type="match status" value="1"/>
</dbReference>
<dbReference type="CDD" id="cd01097">
    <property type="entry name" value="Tetrahydromethanopterin_reductase"/>
    <property type="match status" value="1"/>
</dbReference>
<accession>A0A6J6BWK3</accession>
<protein>
    <submittedName>
        <fullName evidence="3">Unannotated protein</fullName>
    </submittedName>
</protein>
<dbReference type="AlphaFoldDB" id="A0A6J6BWK3"/>
<dbReference type="SUPFAM" id="SSF51679">
    <property type="entry name" value="Bacterial luciferase-like"/>
    <property type="match status" value="1"/>
</dbReference>
<dbReference type="GO" id="GO:0016705">
    <property type="term" value="F:oxidoreductase activity, acting on paired donors, with incorporation or reduction of molecular oxygen"/>
    <property type="evidence" value="ECO:0007669"/>
    <property type="project" value="InterPro"/>
</dbReference>
<evidence type="ECO:0000256" key="1">
    <source>
        <dbReference type="ARBA" id="ARBA00023002"/>
    </source>
</evidence>
<dbReference type="PANTHER" id="PTHR43244:SF1">
    <property type="entry name" value="5,10-METHYLENETETRAHYDROMETHANOPTERIN REDUCTASE"/>
    <property type="match status" value="1"/>
</dbReference>
<dbReference type="NCBIfam" id="TIGR03559">
    <property type="entry name" value="F420_Rv3520c"/>
    <property type="match status" value="1"/>
</dbReference>
<feature type="domain" description="Luciferase-like" evidence="2">
    <location>
        <begin position="5"/>
        <end position="328"/>
    </location>
</feature>
<dbReference type="InterPro" id="IPR036661">
    <property type="entry name" value="Luciferase-like_sf"/>
</dbReference>
<keyword evidence="1" id="KW-0560">Oxidoreductase</keyword>
<evidence type="ECO:0000259" key="2">
    <source>
        <dbReference type="Pfam" id="PF00296"/>
    </source>
</evidence>
<dbReference type="Gene3D" id="3.20.20.30">
    <property type="entry name" value="Luciferase-like domain"/>
    <property type="match status" value="1"/>
</dbReference>
<name>A0A6J6BWK3_9ZZZZ</name>
<reference evidence="3" key="1">
    <citation type="submission" date="2020-05" db="EMBL/GenBank/DDBJ databases">
        <authorList>
            <person name="Chiriac C."/>
            <person name="Salcher M."/>
            <person name="Ghai R."/>
            <person name="Kavagutti S V."/>
        </authorList>
    </citation>
    <scope>NUCLEOTIDE SEQUENCE</scope>
</reference>
<dbReference type="InterPro" id="IPR011251">
    <property type="entry name" value="Luciferase-like_dom"/>
</dbReference>
<dbReference type="InterPro" id="IPR050564">
    <property type="entry name" value="F420-G6PD/mer"/>
</dbReference>
<proteinExistence type="predicted"/>
<evidence type="ECO:0000313" key="3">
    <source>
        <dbReference type="EMBL" id="CAB4543286.1"/>
    </source>
</evidence>
<dbReference type="Pfam" id="PF00296">
    <property type="entry name" value="Bac_luciferase"/>
    <property type="match status" value="1"/>
</dbReference>